<dbReference type="PANTHER" id="PTHR46082:SF6">
    <property type="entry name" value="AAA+ ATPASE DOMAIN-CONTAINING PROTEIN-RELATED"/>
    <property type="match status" value="1"/>
</dbReference>
<feature type="region of interest" description="Disordered" evidence="1">
    <location>
        <begin position="1"/>
        <end position="30"/>
    </location>
</feature>
<organism evidence="3 4">
    <name type="scientific">Pleomassaria siparia CBS 279.74</name>
    <dbReference type="NCBI Taxonomy" id="1314801"/>
    <lineage>
        <taxon>Eukaryota</taxon>
        <taxon>Fungi</taxon>
        <taxon>Dikarya</taxon>
        <taxon>Ascomycota</taxon>
        <taxon>Pezizomycotina</taxon>
        <taxon>Dothideomycetes</taxon>
        <taxon>Pleosporomycetidae</taxon>
        <taxon>Pleosporales</taxon>
        <taxon>Pleomassariaceae</taxon>
        <taxon>Pleomassaria</taxon>
    </lineage>
</organism>
<sequence>MANSDAPPSETYRSGSVTADIVQQGTGNAARDINKARRDINNAGGDIHNNNITILPSCQPKSVPSSTVPFRRDDDFVTRDSLDEIQQICARPAGRAALVGLGGVGKSQIAIEYAYQVRDASLATWVFWVHAGTKARFEEGYRRIAEATKMDGWDKPKADVLRLVRNWLCDESNGRWTMVVDNADDASVFFPRAQGIQAAKAARPNQAAELLSDFLPQSANGSIVVTSRNRDVAFRLTGSYASVIKVEPMGKDDALALLQKKLGLRAGNTEKATELLQALDGMPLAITQAAAYIMQRGARMSVSRYLDEMRRSDHERARLLEQDVGDIRRDGRASNSIMATWQISFEHMRREMPTAARLLSLMSLFDRQGIPESLLRDQYGVDKYGPLKRETDFDDDVHTLTSYSLVEMSADGSEFEMHRLVQYSTKKWLELSDELEAWKERYVVLMDNSYPEARYGNWKVCRALFPHAQAAVGCHPGEAKAKALEAWASVLYKAAWYATEMGQYKVAHDMDAGALEVREALLGKEHPDTLNTMINLAMVLLYQIKYEAAEAMNRRALEGFEKVLEKEDCIRRNSMHDPALVLLYEGDYKTAELINWHVLEEKEKALGKECFSTLASVSILASTLQLQGKYEAAEAMNRRALEGFEKVLGKEHPLTLNSVYNLALIGCRQHQHVDALSLHERAISGYEHVLGPEHPTTVMCSKDYSALIRKMQRKQ</sequence>
<gene>
    <name evidence="3" type="ORF">K504DRAFT_468281</name>
</gene>
<accession>A0A6G1K8G9</accession>
<dbReference type="Gene3D" id="3.40.50.300">
    <property type="entry name" value="P-loop containing nucleotide triphosphate hydrolases"/>
    <property type="match status" value="1"/>
</dbReference>
<dbReference type="EMBL" id="MU005771">
    <property type="protein sequence ID" value="KAF2709070.1"/>
    <property type="molecule type" value="Genomic_DNA"/>
</dbReference>
<name>A0A6G1K8G9_9PLEO</name>
<reference evidence="3" key="1">
    <citation type="journal article" date="2020" name="Stud. Mycol.">
        <title>101 Dothideomycetes genomes: a test case for predicting lifestyles and emergence of pathogens.</title>
        <authorList>
            <person name="Haridas S."/>
            <person name="Albert R."/>
            <person name="Binder M."/>
            <person name="Bloem J."/>
            <person name="Labutti K."/>
            <person name="Salamov A."/>
            <person name="Andreopoulos B."/>
            <person name="Baker S."/>
            <person name="Barry K."/>
            <person name="Bills G."/>
            <person name="Bluhm B."/>
            <person name="Cannon C."/>
            <person name="Castanera R."/>
            <person name="Culley D."/>
            <person name="Daum C."/>
            <person name="Ezra D."/>
            <person name="Gonzalez J."/>
            <person name="Henrissat B."/>
            <person name="Kuo A."/>
            <person name="Liang C."/>
            <person name="Lipzen A."/>
            <person name="Lutzoni F."/>
            <person name="Magnuson J."/>
            <person name="Mondo S."/>
            <person name="Nolan M."/>
            <person name="Ohm R."/>
            <person name="Pangilinan J."/>
            <person name="Park H.-J."/>
            <person name="Ramirez L."/>
            <person name="Alfaro M."/>
            <person name="Sun H."/>
            <person name="Tritt A."/>
            <person name="Yoshinaga Y."/>
            <person name="Zwiers L.-H."/>
            <person name="Turgeon B."/>
            <person name="Goodwin S."/>
            <person name="Spatafora J."/>
            <person name="Crous P."/>
            <person name="Grigoriev I."/>
        </authorList>
    </citation>
    <scope>NUCLEOTIDE SEQUENCE</scope>
    <source>
        <strain evidence="3">CBS 279.74</strain>
    </source>
</reference>
<dbReference type="SUPFAM" id="SSF52540">
    <property type="entry name" value="P-loop containing nucleoside triphosphate hydrolases"/>
    <property type="match status" value="1"/>
</dbReference>
<protein>
    <recommendedName>
        <fullName evidence="2">DUF7779 domain-containing protein</fullName>
    </recommendedName>
</protein>
<evidence type="ECO:0000259" key="2">
    <source>
        <dbReference type="Pfam" id="PF25000"/>
    </source>
</evidence>
<proteinExistence type="predicted"/>
<keyword evidence="4" id="KW-1185">Reference proteome</keyword>
<dbReference type="AlphaFoldDB" id="A0A6G1K8G9"/>
<dbReference type="InterPro" id="IPR027417">
    <property type="entry name" value="P-loop_NTPase"/>
</dbReference>
<dbReference type="SUPFAM" id="SSF48452">
    <property type="entry name" value="TPR-like"/>
    <property type="match status" value="2"/>
</dbReference>
<dbReference type="GO" id="GO:0043531">
    <property type="term" value="F:ADP binding"/>
    <property type="evidence" value="ECO:0007669"/>
    <property type="project" value="InterPro"/>
</dbReference>
<dbReference type="Pfam" id="PF25000">
    <property type="entry name" value="DUF7779"/>
    <property type="match status" value="1"/>
</dbReference>
<evidence type="ECO:0000256" key="1">
    <source>
        <dbReference type="SAM" id="MobiDB-lite"/>
    </source>
</evidence>
<dbReference type="PANTHER" id="PTHR46082">
    <property type="entry name" value="ATP/GTP-BINDING PROTEIN-RELATED"/>
    <property type="match status" value="1"/>
</dbReference>
<dbReference type="Pfam" id="PF13424">
    <property type="entry name" value="TPR_12"/>
    <property type="match status" value="2"/>
</dbReference>
<dbReference type="InterPro" id="IPR011990">
    <property type="entry name" value="TPR-like_helical_dom_sf"/>
</dbReference>
<feature type="compositionally biased region" description="Polar residues" evidence="1">
    <location>
        <begin position="11"/>
        <end position="27"/>
    </location>
</feature>
<evidence type="ECO:0000313" key="4">
    <source>
        <dbReference type="Proteomes" id="UP000799428"/>
    </source>
</evidence>
<evidence type="ECO:0000313" key="3">
    <source>
        <dbReference type="EMBL" id="KAF2709070.1"/>
    </source>
</evidence>
<dbReference type="Proteomes" id="UP000799428">
    <property type="component" value="Unassembled WGS sequence"/>
</dbReference>
<dbReference type="OrthoDB" id="20872at2759"/>
<dbReference type="InterPro" id="IPR056681">
    <property type="entry name" value="DUF7779"/>
</dbReference>
<dbReference type="InterPro" id="IPR053137">
    <property type="entry name" value="NLR-like"/>
</dbReference>
<feature type="domain" description="DUF7779" evidence="2">
    <location>
        <begin position="352"/>
        <end position="427"/>
    </location>
</feature>
<dbReference type="Gene3D" id="1.25.40.10">
    <property type="entry name" value="Tetratricopeptide repeat domain"/>
    <property type="match status" value="2"/>
</dbReference>